<comment type="caution">
    <text evidence="6">The sequence shown here is derived from an EMBL/GenBank/DDBJ whole genome shotgun (WGS) entry which is preliminary data.</text>
</comment>
<dbReference type="CDD" id="cd12148">
    <property type="entry name" value="fungal_TF_MHR"/>
    <property type="match status" value="1"/>
</dbReference>
<comment type="subcellular location">
    <subcellularLocation>
        <location evidence="1">Nucleus</location>
    </subcellularLocation>
</comment>
<feature type="compositionally biased region" description="Polar residues" evidence="4">
    <location>
        <begin position="43"/>
        <end position="63"/>
    </location>
</feature>
<accession>A0A1L7UDM1</accession>
<dbReference type="PANTHER" id="PTHR31001">
    <property type="entry name" value="UNCHARACTERIZED TRANSCRIPTIONAL REGULATORY PROTEIN"/>
    <property type="match status" value="1"/>
</dbReference>
<dbReference type="CDD" id="cd00067">
    <property type="entry name" value="GAL4"/>
    <property type="match status" value="1"/>
</dbReference>
<keyword evidence="2" id="KW-0539">Nucleus</keyword>
<dbReference type="Proteomes" id="UP000184255">
    <property type="component" value="Unassembled WGS sequence"/>
</dbReference>
<dbReference type="Pfam" id="PF00172">
    <property type="entry name" value="Zn_clus"/>
    <property type="match status" value="1"/>
</dbReference>
<feature type="compositionally biased region" description="Low complexity" evidence="4">
    <location>
        <begin position="31"/>
        <end position="42"/>
    </location>
</feature>
<feature type="region of interest" description="Disordered" evidence="4">
    <location>
        <begin position="1"/>
        <end position="74"/>
    </location>
</feature>
<dbReference type="InterPro" id="IPR050613">
    <property type="entry name" value="Sec_Metabolite_Reg"/>
</dbReference>
<protein>
    <recommendedName>
        <fullName evidence="5">Zn(2)-C6 fungal-type domain-containing protein</fullName>
    </recommendedName>
</protein>
<dbReference type="GeneID" id="65093893"/>
<dbReference type="SUPFAM" id="SSF57701">
    <property type="entry name" value="Zn2/Cys6 DNA-binding domain"/>
    <property type="match status" value="1"/>
</dbReference>
<dbReference type="VEuPathDB" id="FungiDB:FMAN_14648"/>
<evidence type="ECO:0000256" key="3">
    <source>
        <dbReference type="SAM" id="Coils"/>
    </source>
</evidence>
<dbReference type="GO" id="GO:0008270">
    <property type="term" value="F:zinc ion binding"/>
    <property type="evidence" value="ECO:0007669"/>
    <property type="project" value="InterPro"/>
</dbReference>
<keyword evidence="7" id="KW-1185">Reference proteome</keyword>
<dbReference type="InterPro" id="IPR036864">
    <property type="entry name" value="Zn2-C6_fun-type_DNA-bd_sf"/>
</dbReference>
<dbReference type="PANTHER" id="PTHR31001:SF90">
    <property type="entry name" value="CENTROMERE DNA-BINDING PROTEIN COMPLEX CBF3 SUBUNIT B"/>
    <property type="match status" value="1"/>
</dbReference>
<gene>
    <name evidence="6" type="ORF">FMAN_14648</name>
</gene>
<evidence type="ECO:0000256" key="1">
    <source>
        <dbReference type="ARBA" id="ARBA00004123"/>
    </source>
</evidence>
<dbReference type="EMBL" id="FCQH01000026">
    <property type="protein sequence ID" value="CVL08780.1"/>
    <property type="molecule type" value="Genomic_DNA"/>
</dbReference>
<evidence type="ECO:0000313" key="6">
    <source>
        <dbReference type="EMBL" id="CVL08780.1"/>
    </source>
</evidence>
<name>A0A1L7UDM1_FUSMA</name>
<dbReference type="Gene3D" id="4.10.240.10">
    <property type="entry name" value="Zn(2)-C6 fungal-type DNA-binding domain"/>
    <property type="match status" value="1"/>
</dbReference>
<proteinExistence type="predicted"/>
<feature type="domain" description="Zn(2)-C6 fungal-type" evidence="5">
    <location>
        <begin position="122"/>
        <end position="151"/>
    </location>
</feature>
<dbReference type="RefSeq" id="XP_041691285.1">
    <property type="nucleotide sequence ID" value="XM_041825957.1"/>
</dbReference>
<dbReference type="AlphaFoldDB" id="A0A1L7UDM1"/>
<organism evidence="6 7">
    <name type="scientific">Fusarium mangiferae</name>
    <name type="common">Mango malformation disease fungus</name>
    <dbReference type="NCBI Taxonomy" id="192010"/>
    <lineage>
        <taxon>Eukaryota</taxon>
        <taxon>Fungi</taxon>
        <taxon>Dikarya</taxon>
        <taxon>Ascomycota</taxon>
        <taxon>Pezizomycotina</taxon>
        <taxon>Sordariomycetes</taxon>
        <taxon>Hypocreomycetidae</taxon>
        <taxon>Hypocreales</taxon>
        <taxon>Nectriaceae</taxon>
        <taxon>Fusarium</taxon>
        <taxon>Fusarium fujikuroi species complex</taxon>
    </lineage>
</organism>
<dbReference type="InterPro" id="IPR001138">
    <property type="entry name" value="Zn2Cys6_DnaBD"/>
</dbReference>
<feature type="compositionally biased region" description="Basic and acidic residues" evidence="4">
    <location>
        <begin position="1"/>
        <end position="28"/>
    </location>
</feature>
<evidence type="ECO:0000313" key="7">
    <source>
        <dbReference type="Proteomes" id="UP000184255"/>
    </source>
</evidence>
<evidence type="ECO:0000256" key="2">
    <source>
        <dbReference type="ARBA" id="ARBA00023242"/>
    </source>
</evidence>
<dbReference type="PROSITE" id="PS50048">
    <property type="entry name" value="ZN2_CY6_FUNGAL_2"/>
    <property type="match status" value="1"/>
</dbReference>
<dbReference type="GO" id="GO:0000981">
    <property type="term" value="F:DNA-binding transcription factor activity, RNA polymerase II-specific"/>
    <property type="evidence" value="ECO:0007669"/>
    <property type="project" value="InterPro"/>
</dbReference>
<dbReference type="GO" id="GO:0005634">
    <property type="term" value="C:nucleus"/>
    <property type="evidence" value="ECO:0007669"/>
    <property type="project" value="UniProtKB-SubCell"/>
</dbReference>
<evidence type="ECO:0000259" key="5">
    <source>
        <dbReference type="PROSITE" id="PS50048"/>
    </source>
</evidence>
<feature type="coiled-coil region" evidence="3">
    <location>
        <begin position="660"/>
        <end position="694"/>
    </location>
</feature>
<sequence>MATEKTNHEARSTVGDKSDYSSENESKHVTQSSQNSQVDQSNIGSQGAINYPQDQQPVQPESQETGKKSSAPRVRLDMDLDVELQLKAKIQGDLELAILGLSINRFQLWKVSGMEASRPPVSCRPCREKKRRCDRNQPCSNCTQRHLTCVYENGSRATNSLESETLPERNLGDASVNPNESTLAFSPLRQLDLSVNLFLKAVFTNGVQVLQLTQPELTSSSRKLFNCHTETLSDNKSAFVNERLNHLTSNLPPAHQAHLLCEHFIDTIQPTFGVLHVPSIRSLVYSCLGSDKEAPKFDELLMLFSIFAGAALAWTDELLLRLGATKANAVSAFDCYFHSALSIIEDAHTSLPPSVTAVSAICTLAHVAINSDDVVPIKALDLRSRCYNMCREMMIHRLDSPAAQKERDIKPANNIDLEVQRRVWWNMVASDWLTSFSGSSQEGIYTFVPRLMRVEQPRNVDDAALKISGDIPDLPIFVPTDMTFFFLRLRTAEISREIIDEITPLADDAPEEDYGVILQLDRKLQDFVKGLPEFCKLDPESMQKSKEICESRPFIYWQRISLHLGIHARICRLHRPYHLAAYSDPRYSYSRTTILTSAYKILELRRMMDDPVAKLHFRPERYWVIFLHVTSAAIALAVDLSHNPGAPDAEAMKEKVRGAYETLNKSRKNAESLIRGIEKNMEQVMGTLQKQRANAMTSASPAATLSANLDSVPESAFTDMNDITVGMQEDGLADEHSHQLWSDFLAAVPDLEEFQWTSLLQDLDFDPSNFS</sequence>
<reference evidence="7" key="1">
    <citation type="journal article" date="2016" name="Genome Biol. Evol.">
        <title>Comparative 'omics' of the Fusarium fujikuroi species complex highlights differences in genetic potential and metabolite synthesis.</title>
        <authorList>
            <person name="Niehaus E.-M."/>
            <person name="Muensterkoetter M."/>
            <person name="Proctor R.H."/>
            <person name="Brown D.W."/>
            <person name="Sharon A."/>
            <person name="Idan Y."/>
            <person name="Oren-Young L."/>
            <person name="Sieber C.M."/>
            <person name="Novak O."/>
            <person name="Pencik A."/>
            <person name="Tarkowska D."/>
            <person name="Hromadova K."/>
            <person name="Freeman S."/>
            <person name="Maymon M."/>
            <person name="Elazar M."/>
            <person name="Youssef S.A."/>
            <person name="El-Shabrawy E.S.M."/>
            <person name="Shalaby A.B.A."/>
            <person name="Houterman P."/>
            <person name="Brock N.L."/>
            <person name="Burkhardt I."/>
            <person name="Tsavkelova E.A."/>
            <person name="Dickschat J.S."/>
            <person name="Galuszka P."/>
            <person name="Gueldener U."/>
            <person name="Tudzynski B."/>
        </authorList>
    </citation>
    <scope>NUCLEOTIDE SEQUENCE [LARGE SCALE GENOMIC DNA]</scope>
    <source>
        <strain evidence="7">MRC7560</strain>
    </source>
</reference>
<dbReference type="SMART" id="SM00066">
    <property type="entry name" value="GAL4"/>
    <property type="match status" value="1"/>
</dbReference>
<evidence type="ECO:0000256" key="4">
    <source>
        <dbReference type="SAM" id="MobiDB-lite"/>
    </source>
</evidence>
<dbReference type="PROSITE" id="PS00463">
    <property type="entry name" value="ZN2_CY6_FUNGAL_1"/>
    <property type="match status" value="1"/>
</dbReference>
<keyword evidence="3" id="KW-0175">Coiled coil</keyword>